<keyword evidence="3" id="KW-1185">Reference proteome</keyword>
<dbReference type="EMBL" id="JAPFFF010000008">
    <property type="protein sequence ID" value="KAK8884912.1"/>
    <property type="molecule type" value="Genomic_DNA"/>
</dbReference>
<accession>A0ABR2K335</accession>
<dbReference type="Pfam" id="PF00240">
    <property type="entry name" value="ubiquitin"/>
    <property type="match status" value="1"/>
</dbReference>
<dbReference type="PROSITE" id="PS50053">
    <property type="entry name" value="UBIQUITIN_2"/>
    <property type="match status" value="3"/>
</dbReference>
<dbReference type="Gene3D" id="3.10.20.90">
    <property type="entry name" value="Phosphatidylinositol 3-kinase Catalytic Subunit, Chain A, domain 1"/>
    <property type="match status" value="1"/>
</dbReference>
<dbReference type="SMART" id="SM00213">
    <property type="entry name" value="UBQ"/>
    <property type="match status" value="2"/>
</dbReference>
<dbReference type="InterPro" id="IPR029071">
    <property type="entry name" value="Ubiquitin-like_domsf"/>
</dbReference>
<evidence type="ECO:0000259" key="1">
    <source>
        <dbReference type="PROSITE" id="PS50053"/>
    </source>
</evidence>
<dbReference type="Proteomes" id="UP001470230">
    <property type="component" value="Unassembled WGS sequence"/>
</dbReference>
<evidence type="ECO:0000313" key="3">
    <source>
        <dbReference type="Proteomes" id="UP001470230"/>
    </source>
</evidence>
<dbReference type="SUPFAM" id="SSF54236">
    <property type="entry name" value="Ubiquitin-like"/>
    <property type="match status" value="3"/>
</dbReference>
<name>A0ABR2K335_9EUKA</name>
<feature type="domain" description="Ubiquitin-like" evidence="1">
    <location>
        <begin position="153"/>
        <end position="222"/>
    </location>
</feature>
<comment type="caution">
    <text evidence="2">The sequence shown here is derived from an EMBL/GenBank/DDBJ whole genome shotgun (WGS) entry which is preliminary data.</text>
</comment>
<proteinExistence type="predicted"/>
<organism evidence="2 3">
    <name type="scientific">Tritrichomonas musculus</name>
    <dbReference type="NCBI Taxonomy" id="1915356"/>
    <lineage>
        <taxon>Eukaryota</taxon>
        <taxon>Metamonada</taxon>
        <taxon>Parabasalia</taxon>
        <taxon>Tritrichomonadida</taxon>
        <taxon>Tritrichomonadidae</taxon>
        <taxon>Tritrichomonas</taxon>
    </lineage>
</organism>
<protein>
    <recommendedName>
        <fullName evidence="1">Ubiquitin-like domain-containing protein</fullName>
    </recommendedName>
</protein>
<feature type="domain" description="Ubiquitin-like" evidence="1">
    <location>
        <begin position="1"/>
        <end position="77"/>
    </location>
</feature>
<feature type="domain" description="Ubiquitin-like" evidence="1">
    <location>
        <begin position="68"/>
        <end position="144"/>
    </location>
</feature>
<evidence type="ECO:0000313" key="2">
    <source>
        <dbReference type="EMBL" id="KAK8884912.1"/>
    </source>
</evidence>
<sequence>MTTLRFSLQGVNSFELTFEITATIRTAKIFLSHRYNTIPDNISLSYNNFEFADNMLLTEVRIPKKESISIFVRPSRNFQFLQPGKEVFILPFLESATISDAKRALSPKLKVIPERIDLSYENQDLLDDLRLIDLNIPEHRFISIDISDDQIPVQKYIFMLQGEAKELPFSDSTTIGEVKEFLISSSDEATAIGSVRLYYDGKPLFNDAQTIGSLKIPKGDFIIAQTDKVVCKELRDTEASKLPDVDLGD</sequence>
<dbReference type="InterPro" id="IPR000626">
    <property type="entry name" value="Ubiquitin-like_dom"/>
</dbReference>
<reference evidence="2 3" key="1">
    <citation type="submission" date="2024-04" db="EMBL/GenBank/DDBJ databases">
        <title>Tritrichomonas musculus Genome.</title>
        <authorList>
            <person name="Alves-Ferreira E."/>
            <person name="Grigg M."/>
            <person name="Lorenzi H."/>
            <person name="Galac M."/>
        </authorList>
    </citation>
    <scope>NUCLEOTIDE SEQUENCE [LARGE SCALE GENOMIC DNA]</scope>
    <source>
        <strain evidence="2 3">EAF2021</strain>
    </source>
</reference>
<gene>
    <name evidence="2" type="ORF">M9Y10_044035</name>
</gene>